<evidence type="ECO:0000313" key="2">
    <source>
        <dbReference type="Proteomes" id="UP000001734"/>
    </source>
</evidence>
<proteinExistence type="predicted"/>
<evidence type="ECO:0000313" key="1">
    <source>
        <dbReference type="EMBL" id="ACI12195.1"/>
    </source>
</evidence>
<sequence length="108" mass="12168">MEIPISESREKVFISEFDGGIAMLSEGITGKVFQYTLYSETGCGHINLVRNRTIEYTLYAVNGYASENSDADKSSPVFCSLLEGQILIIECKKTFTRKPLRLDKLTFE</sequence>
<name>B5RK60_KLEV3</name>
<keyword evidence="1" id="KW-0614">Plasmid</keyword>
<dbReference type="Proteomes" id="UP000001734">
    <property type="component" value="Plasmid pKP187"/>
</dbReference>
<dbReference type="HOGENOM" id="CLU_2193455_0_0_6"/>
<dbReference type="BioCyc" id="KPNE507522:GI0B-5670-MONOMER"/>
<dbReference type="KEGG" id="kpe:KPK_A0136"/>
<reference evidence="1 2" key="1">
    <citation type="journal article" date="2008" name="PLoS Genet.">
        <title>Complete genome sequence of the N2-fixing broad host range endophyte Klebsiella pneumoniae 342 and virulence predictions verified in mice.</title>
        <authorList>
            <person name="Fouts D.E."/>
            <person name="Tyler H.L."/>
            <person name="DeBoy R.T."/>
            <person name="Daugherty S."/>
            <person name="Ren Q."/>
            <person name="Badger J.H."/>
            <person name="Durkin A.S."/>
            <person name="Huot H."/>
            <person name="Shrivastava S."/>
            <person name="Kothari S."/>
            <person name="Dodson R.J."/>
            <person name="Mohamoud Y."/>
            <person name="Khouri H."/>
            <person name="Roesch L.F."/>
            <person name="Krogfelt K.A."/>
            <person name="Struve C."/>
            <person name="Triplett E.W."/>
            <person name="Methe B.A."/>
        </authorList>
    </citation>
    <scope>NUCLEOTIDE SEQUENCE [LARGE SCALE GENOMIC DNA]</scope>
    <source>
        <strain evidence="1 2">342</strain>
        <plasmid evidence="2">Plasmid pKP187</plasmid>
    </source>
</reference>
<organism evidence="1 2">
    <name type="scientific">Klebsiella variicola (strain 342)</name>
    <name type="common">Klebsiella pneumoniae</name>
    <dbReference type="NCBI Taxonomy" id="507522"/>
    <lineage>
        <taxon>Bacteria</taxon>
        <taxon>Pseudomonadati</taxon>
        <taxon>Pseudomonadota</taxon>
        <taxon>Gammaproteobacteria</taxon>
        <taxon>Enterobacterales</taxon>
        <taxon>Enterobacteriaceae</taxon>
        <taxon>Klebsiella/Raoultella group</taxon>
        <taxon>Klebsiella</taxon>
        <taxon>Klebsiella pneumoniae complex</taxon>
    </lineage>
</organism>
<gene>
    <name evidence="1" type="ordered locus">KPK_A0136</name>
</gene>
<dbReference type="AlphaFoldDB" id="B5RK60"/>
<accession>B5RK60</accession>
<protein>
    <submittedName>
        <fullName evidence="1">Uncharacterized protein</fullName>
    </submittedName>
</protein>
<geneLocation type="plasmid" evidence="1 2">
    <name>pKP187</name>
</geneLocation>
<dbReference type="EMBL" id="CP000965">
    <property type="protein sequence ID" value="ACI12195.1"/>
    <property type="molecule type" value="Genomic_DNA"/>
</dbReference>